<dbReference type="Proteomes" id="UP001153636">
    <property type="component" value="Chromosome 6"/>
</dbReference>
<evidence type="ECO:0000256" key="2">
    <source>
        <dbReference type="SAM" id="SignalP"/>
    </source>
</evidence>
<dbReference type="GO" id="GO:0005634">
    <property type="term" value="C:nucleus"/>
    <property type="evidence" value="ECO:0007669"/>
    <property type="project" value="TreeGrafter"/>
</dbReference>
<dbReference type="EMBL" id="OV651818">
    <property type="protein sequence ID" value="CAH1112106.1"/>
    <property type="molecule type" value="Genomic_DNA"/>
</dbReference>
<evidence type="ECO:0000313" key="3">
    <source>
        <dbReference type="EMBL" id="CAH1112106.1"/>
    </source>
</evidence>
<feature type="chain" id="PRO_5040197789" evidence="2">
    <location>
        <begin position="18"/>
        <end position="321"/>
    </location>
</feature>
<organism evidence="3 4">
    <name type="scientific">Psylliodes chrysocephalus</name>
    <dbReference type="NCBI Taxonomy" id="3402493"/>
    <lineage>
        <taxon>Eukaryota</taxon>
        <taxon>Metazoa</taxon>
        <taxon>Ecdysozoa</taxon>
        <taxon>Arthropoda</taxon>
        <taxon>Hexapoda</taxon>
        <taxon>Insecta</taxon>
        <taxon>Pterygota</taxon>
        <taxon>Neoptera</taxon>
        <taxon>Endopterygota</taxon>
        <taxon>Coleoptera</taxon>
        <taxon>Polyphaga</taxon>
        <taxon>Cucujiformia</taxon>
        <taxon>Chrysomeloidea</taxon>
        <taxon>Chrysomelidae</taxon>
        <taxon>Galerucinae</taxon>
        <taxon>Alticini</taxon>
        <taxon>Psylliodes</taxon>
    </lineage>
</organism>
<evidence type="ECO:0000313" key="4">
    <source>
        <dbReference type="Proteomes" id="UP001153636"/>
    </source>
</evidence>
<feature type="signal peptide" evidence="2">
    <location>
        <begin position="1"/>
        <end position="17"/>
    </location>
</feature>
<reference evidence="3" key="1">
    <citation type="submission" date="2022-01" db="EMBL/GenBank/DDBJ databases">
        <authorList>
            <person name="King R."/>
        </authorList>
    </citation>
    <scope>NUCLEOTIDE SEQUENCE</scope>
</reference>
<dbReference type="PANTHER" id="PTHR46848">
    <property type="entry name" value="REGULATOR OF G-PROTEIN SIGNALING 3"/>
    <property type="match status" value="1"/>
</dbReference>
<feature type="region of interest" description="Disordered" evidence="1">
    <location>
        <begin position="22"/>
        <end position="75"/>
    </location>
</feature>
<protein>
    <submittedName>
        <fullName evidence="3">Uncharacterized protein</fullName>
    </submittedName>
</protein>
<accession>A0A9P0D636</accession>
<dbReference type="OrthoDB" id="410721at2759"/>
<feature type="region of interest" description="Disordered" evidence="1">
    <location>
        <begin position="274"/>
        <end position="303"/>
    </location>
</feature>
<dbReference type="AlphaFoldDB" id="A0A9P0D636"/>
<gene>
    <name evidence="3" type="ORF">PSYICH_LOCUS12344</name>
</gene>
<feature type="region of interest" description="Disordered" evidence="1">
    <location>
        <begin position="111"/>
        <end position="141"/>
    </location>
</feature>
<dbReference type="PANTHER" id="PTHR46848:SF1">
    <property type="entry name" value="REGULATOR OF G-PROTEIN SIGNALING 3"/>
    <property type="match status" value="1"/>
</dbReference>
<dbReference type="GO" id="GO:0005886">
    <property type="term" value="C:plasma membrane"/>
    <property type="evidence" value="ECO:0007669"/>
    <property type="project" value="TreeGrafter"/>
</dbReference>
<keyword evidence="2" id="KW-0732">Signal</keyword>
<keyword evidence="4" id="KW-1185">Reference proteome</keyword>
<proteinExistence type="predicted"/>
<feature type="compositionally biased region" description="Basic and acidic residues" evidence="1">
    <location>
        <begin position="293"/>
        <end position="303"/>
    </location>
</feature>
<sequence>MTLMFISLWIYIYLKSPDNPMNGEELQEEETSGGTSGEEIWGTPTSGGEMDDNLYSPGYDDKQSSNGGSISSDYGDETEIMMDELLMAQPISGAIMRGLLPRMTLEPLIEEECSETSSTSSIESSSDPSVSPEQGNETGNAADTCSAVAENPFVTTRRHPAAIATEEIVEDLENPAVTTPRSAGSTPTTEVPTTKIHRSESYRHIIEAAENEGNDERNVFFFSRFRPVVKFVNIERVPKTKSIKIFEFFNVRKPERRIYETYPEGRHLIRVFDSDDSQSEESPSKCSPKQLSPKRDKDKQLDRRFWKQLSRRRVTKGNVPA</sequence>
<feature type="compositionally biased region" description="Low complexity" evidence="1">
    <location>
        <begin position="115"/>
        <end position="133"/>
    </location>
</feature>
<evidence type="ECO:0000256" key="1">
    <source>
        <dbReference type="SAM" id="MobiDB-lite"/>
    </source>
</evidence>
<name>A0A9P0D636_9CUCU</name>